<protein>
    <submittedName>
        <fullName evidence="2">Uncharacterized protein</fullName>
    </submittedName>
</protein>
<dbReference type="AlphaFoldDB" id="L1NL00"/>
<comment type="caution">
    <text evidence="2">The sequence shown here is derived from an EMBL/GenBank/DDBJ whole genome shotgun (WGS) entry which is preliminary data.</text>
</comment>
<dbReference type="Proteomes" id="UP000010433">
    <property type="component" value="Unassembled WGS sequence"/>
</dbReference>
<evidence type="ECO:0000313" key="3">
    <source>
        <dbReference type="Proteomes" id="UP000010433"/>
    </source>
</evidence>
<keyword evidence="1" id="KW-0812">Transmembrane</keyword>
<keyword evidence="3" id="KW-1185">Reference proteome</keyword>
<evidence type="ECO:0000313" key="2">
    <source>
        <dbReference type="EMBL" id="EKY03940.1"/>
    </source>
</evidence>
<reference evidence="2 3" key="1">
    <citation type="submission" date="2012-05" db="EMBL/GenBank/DDBJ databases">
        <authorList>
            <person name="Weinstock G."/>
            <person name="Sodergren E."/>
            <person name="Lobos E.A."/>
            <person name="Fulton L."/>
            <person name="Fulton R."/>
            <person name="Courtney L."/>
            <person name="Fronick C."/>
            <person name="O'Laughlin M."/>
            <person name="Godfrey J."/>
            <person name="Wilson R.M."/>
            <person name="Miner T."/>
            <person name="Farmer C."/>
            <person name="Delehaunty K."/>
            <person name="Cordes M."/>
            <person name="Minx P."/>
            <person name="Tomlinson C."/>
            <person name="Chen J."/>
            <person name="Wollam A."/>
            <person name="Pepin K.H."/>
            <person name="Bhonagiri V."/>
            <person name="Zhang X."/>
            <person name="Suruliraj S."/>
            <person name="Warren W."/>
            <person name="Mitreva M."/>
            <person name="Mardis E.R."/>
            <person name="Wilson R.K."/>
        </authorList>
    </citation>
    <scope>NUCLEOTIDE SEQUENCE [LARGE SCALE GENOMIC DNA]</scope>
    <source>
        <strain evidence="2 3">F0055</strain>
    </source>
</reference>
<keyword evidence="1" id="KW-1133">Transmembrane helix</keyword>
<accession>L1NL00</accession>
<feature type="transmembrane region" description="Helical" evidence="1">
    <location>
        <begin position="6"/>
        <end position="27"/>
    </location>
</feature>
<organism evidence="2 3">
    <name type="scientific">Hoylesella saccharolytica F0055</name>
    <dbReference type="NCBI Taxonomy" id="1127699"/>
    <lineage>
        <taxon>Bacteria</taxon>
        <taxon>Pseudomonadati</taxon>
        <taxon>Bacteroidota</taxon>
        <taxon>Bacteroidia</taxon>
        <taxon>Bacteroidales</taxon>
        <taxon>Prevotellaceae</taxon>
        <taxon>Hoylesella</taxon>
    </lineage>
</organism>
<name>L1NL00_9BACT</name>
<evidence type="ECO:0000256" key="1">
    <source>
        <dbReference type="SAM" id="Phobius"/>
    </source>
</evidence>
<sequence>MNKNEGLYVCAASVIHLIFIFFPPTYLQFVTFLTFKNTSGFLFSLQIAFSI</sequence>
<dbReference type="EMBL" id="AMEP01000017">
    <property type="protein sequence ID" value="EKY03940.1"/>
    <property type="molecule type" value="Genomic_DNA"/>
</dbReference>
<keyword evidence="1" id="KW-0472">Membrane</keyword>
<gene>
    <name evidence="2" type="ORF">HMPREF9151_00158</name>
</gene>
<dbReference type="HOGENOM" id="CLU_3102322_0_0_10"/>
<proteinExistence type="predicted"/>